<evidence type="ECO:0000313" key="2">
    <source>
        <dbReference type="Proteomes" id="UP001281614"/>
    </source>
</evidence>
<reference evidence="1" key="1">
    <citation type="submission" date="2023-02" db="EMBL/GenBank/DDBJ databases">
        <title>Colletotrichum kahawae CIFC_Que2 genome sequencing and assembly.</title>
        <authorList>
            <person name="Baroncelli R."/>
        </authorList>
    </citation>
    <scope>NUCLEOTIDE SEQUENCE</scope>
    <source>
        <strain evidence="1">CIFC_Que2</strain>
    </source>
</reference>
<dbReference type="InterPro" id="IPR052895">
    <property type="entry name" value="HetReg/Transcr_Mod"/>
</dbReference>
<dbReference type="AlphaFoldDB" id="A0AAE0D7J4"/>
<dbReference type="Proteomes" id="UP001281614">
    <property type="component" value="Unassembled WGS sequence"/>
</dbReference>
<sequence length="524" mass="59329">MGSSAGLEVLRYCTGAPNRQSFGGQILPSWVPDWSHKSCEVPLPSRTAKIREDVPWWAVSKVTQTKTNILSLDFSESYESVENEAQKVLEAGKIKDDPQGFTRYFPREIVDQIQSLVDEKRAVFAGIHDEHYIDPKANLGIEGTVEHVNKANQKLIQHTVVRSWLDEDKKKRPAYAASGDSKGNFFVDEAKNVVDVEGILWDEIELIQEPFPDDLQASWESSTVFLVAVGQCKQAALGCQRASPYLSTKALHAAFWDTLVVGQEYRSLTEFEACLPEVPKEWTLGEPPMTSQNPRIAELTERQDILKSRSREIAKIASHSTLEAVLSSTLPPIILSDEESQELRTSFQRLANMWSLQPYDLYHRPFSLPSTVPDPYWQSRCQFDQKALKETAKSRRHRWEHSLLSPDREETRRLQELAFKAYGEAPSVIPHLEDRDADFQLEKYALGRRFFITEKGYMGLAPAGVQTGDKVVILFGSHVPFILRGREAGDYEVVGETYVSGIMKGEVMKEFDEGKCKAKRFILA</sequence>
<dbReference type="PANTHER" id="PTHR24148:SF80">
    <property type="entry name" value="HETEROKARYON INCOMPATIBILITY DOMAIN-CONTAINING PROTEIN"/>
    <property type="match status" value="1"/>
</dbReference>
<dbReference type="PANTHER" id="PTHR24148">
    <property type="entry name" value="ANKYRIN REPEAT DOMAIN-CONTAINING PROTEIN 39 HOMOLOG-RELATED"/>
    <property type="match status" value="1"/>
</dbReference>
<name>A0AAE0D7J4_COLKA</name>
<proteinExistence type="predicted"/>
<evidence type="ECO:0000313" key="1">
    <source>
        <dbReference type="EMBL" id="KAK2763385.1"/>
    </source>
</evidence>
<accession>A0AAE0D7J4</accession>
<organism evidence="1 2">
    <name type="scientific">Colletotrichum kahawae</name>
    <name type="common">Coffee berry disease fungus</name>
    <dbReference type="NCBI Taxonomy" id="34407"/>
    <lineage>
        <taxon>Eukaryota</taxon>
        <taxon>Fungi</taxon>
        <taxon>Dikarya</taxon>
        <taxon>Ascomycota</taxon>
        <taxon>Pezizomycotina</taxon>
        <taxon>Sordariomycetes</taxon>
        <taxon>Hypocreomycetidae</taxon>
        <taxon>Glomerellales</taxon>
        <taxon>Glomerellaceae</taxon>
        <taxon>Colletotrichum</taxon>
        <taxon>Colletotrichum gloeosporioides species complex</taxon>
    </lineage>
</organism>
<keyword evidence="2" id="KW-1185">Reference proteome</keyword>
<gene>
    <name evidence="1" type="ORF">CKAH01_04979</name>
</gene>
<dbReference type="Pfam" id="PF26639">
    <property type="entry name" value="Het-6_barrel"/>
    <property type="match status" value="1"/>
</dbReference>
<protein>
    <submittedName>
        <fullName evidence="1">Heterokaryon incompatibility protein</fullName>
    </submittedName>
</protein>
<comment type="caution">
    <text evidence="1">The sequence shown here is derived from an EMBL/GenBank/DDBJ whole genome shotgun (WGS) entry which is preliminary data.</text>
</comment>
<dbReference type="EMBL" id="VYYT01000146">
    <property type="protein sequence ID" value="KAK2763385.1"/>
    <property type="molecule type" value="Genomic_DNA"/>
</dbReference>